<dbReference type="Proteomes" id="UP000799764">
    <property type="component" value="Unassembled WGS sequence"/>
</dbReference>
<evidence type="ECO:0000256" key="1">
    <source>
        <dbReference type="SAM" id="MobiDB-lite"/>
    </source>
</evidence>
<comment type="caution">
    <text evidence="2">The sequence shown here is derived from an EMBL/GenBank/DDBJ whole genome shotgun (WGS) entry which is preliminary data.</text>
</comment>
<proteinExistence type="predicted"/>
<dbReference type="OrthoDB" id="1045822at2759"/>
<name>A0A9P4P6G0_9PLEO</name>
<reference evidence="2" key="1">
    <citation type="journal article" date="2020" name="Stud. Mycol.">
        <title>101 Dothideomycetes genomes: a test case for predicting lifestyles and emergence of pathogens.</title>
        <authorList>
            <person name="Haridas S."/>
            <person name="Albert R."/>
            <person name="Binder M."/>
            <person name="Bloem J."/>
            <person name="Labutti K."/>
            <person name="Salamov A."/>
            <person name="Andreopoulos B."/>
            <person name="Baker S."/>
            <person name="Barry K."/>
            <person name="Bills G."/>
            <person name="Bluhm B."/>
            <person name="Cannon C."/>
            <person name="Castanera R."/>
            <person name="Culley D."/>
            <person name="Daum C."/>
            <person name="Ezra D."/>
            <person name="Gonzalez J."/>
            <person name="Henrissat B."/>
            <person name="Kuo A."/>
            <person name="Liang C."/>
            <person name="Lipzen A."/>
            <person name="Lutzoni F."/>
            <person name="Magnuson J."/>
            <person name="Mondo S."/>
            <person name="Nolan M."/>
            <person name="Ohm R."/>
            <person name="Pangilinan J."/>
            <person name="Park H.-J."/>
            <person name="Ramirez L."/>
            <person name="Alfaro M."/>
            <person name="Sun H."/>
            <person name="Tritt A."/>
            <person name="Yoshinaga Y."/>
            <person name="Zwiers L.-H."/>
            <person name="Turgeon B."/>
            <person name="Goodwin S."/>
            <person name="Spatafora J."/>
            <person name="Crous P."/>
            <person name="Grigoriev I."/>
        </authorList>
    </citation>
    <scope>NUCLEOTIDE SEQUENCE</scope>
    <source>
        <strain evidence="2">CBS 690.94</strain>
    </source>
</reference>
<sequence length="435" mass="47818">MDPRQNQHQHQSSGRQHQRFSWQIQPSTPPEEATQARQTAQQPQHTLPLNTNIDARHNRVFSYAQTPAEHLAFQYIPSPSDPVPPLPHNSPAHQSPTTPIDPRPQSVFQPAGSANYPASQPQTVPQTLYQSASPAYEEKPPVSPLSPHHYHANALPLSPVSPALPPTPVDPPRIYTGHQQQHHPTQHARNLSNLSPLNTNIHTIMPPMPPMPSEIPPYAAPLSPSSIKKDHADFHPQTPRSYAHEAYSPHNANLSATQKTPGGIFSPDSAHGPNGLDFALHQPGQVAHPNMDLSPRGEKRPWSFSLCSLSSECLTGLFCPCILYGRTAHRLSQKAAKADPTDMLGYSATNAHCLLMAASCGLWCVYPLVQRTRVRHAYKLEGDFLGDCVRGACCCCCTAVLNEREVRGREEKMRMHAGPATGYKSVGQMAYVPQQ</sequence>
<keyword evidence="3" id="KW-1185">Reference proteome</keyword>
<evidence type="ECO:0000313" key="2">
    <source>
        <dbReference type="EMBL" id="KAF2439255.1"/>
    </source>
</evidence>
<evidence type="ECO:0008006" key="4">
    <source>
        <dbReference type="Google" id="ProtNLM"/>
    </source>
</evidence>
<dbReference type="InterPro" id="IPR006461">
    <property type="entry name" value="PLAC_motif_containing"/>
</dbReference>
<dbReference type="Pfam" id="PF04749">
    <property type="entry name" value="PLAC8"/>
    <property type="match status" value="1"/>
</dbReference>
<feature type="compositionally biased region" description="Pro residues" evidence="1">
    <location>
        <begin position="79"/>
        <end position="88"/>
    </location>
</feature>
<evidence type="ECO:0000313" key="3">
    <source>
        <dbReference type="Proteomes" id="UP000799764"/>
    </source>
</evidence>
<feature type="compositionally biased region" description="Low complexity" evidence="1">
    <location>
        <begin position="33"/>
        <end position="46"/>
    </location>
</feature>
<accession>A0A9P4P6G0</accession>
<feature type="compositionally biased region" description="Polar residues" evidence="1">
    <location>
        <begin position="116"/>
        <end position="133"/>
    </location>
</feature>
<feature type="compositionally biased region" description="Pro residues" evidence="1">
    <location>
        <begin position="162"/>
        <end position="171"/>
    </location>
</feature>
<feature type="compositionally biased region" description="Low complexity" evidence="1">
    <location>
        <begin position="1"/>
        <end position="21"/>
    </location>
</feature>
<feature type="region of interest" description="Disordered" evidence="1">
    <location>
        <begin position="1"/>
        <end position="48"/>
    </location>
</feature>
<dbReference type="NCBIfam" id="TIGR01571">
    <property type="entry name" value="A_thal_Cys_rich"/>
    <property type="match status" value="1"/>
</dbReference>
<gene>
    <name evidence="2" type="ORF">P171DRAFT_436570</name>
</gene>
<dbReference type="PANTHER" id="PTHR15907">
    <property type="entry name" value="DUF614 FAMILY PROTEIN-RELATED"/>
    <property type="match status" value="1"/>
</dbReference>
<dbReference type="AlphaFoldDB" id="A0A9P4P6G0"/>
<feature type="region of interest" description="Disordered" evidence="1">
    <location>
        <begin position="75"/>
        <end position="193"/>
    </location>
</feature>
<dbReference type="EMBL" id="MU001510">
    <property type="protein sequence ID" value="KAF2439255.1"/>
    <property type="molecule type" value="Genomic_DNA"/>
</dbReference>
<organism evidence="2 3">
    <name type="scientific">Karstenula rhodostoma CBS 690.94</name>
    <dbReference type="NCBI Taxonomy" id="1392251"/>
    <lineage>
        <taxon>Eukaryota</taxon>
        <taxon>Fungi</taxon>
        <taxon>Dikarya</taxon>
        <taxon>Ascomycota</taxon>
        <taxon>Pezizomycotina</taxon>
        <taxon>Dothideomycetes</taxon>
        <taxon>Pleosporomycetidae</taxon>
        <taxon>Pleosporales</taxon>
        <taxon>Massarineae</taxon>
        <taxon>Didymosphaeriaceae</taxon>
        <taxon>Karstenula</taxon>
    </lineage>
</organism>
<protein>
    <recommendedName>
        <fullName evidence="4">PLAC8-domain-containing protein</fullName>
    </recommendedName>
</protein>